<dbReference type="Pfam" id="PF13302">
    <property type="entry name" value="Acetyltransf_3"/>
    <property type="match status" value="1"/>
</dbReference>
<dbReference type="Proteomes" id="UP000479756">
    <property type="component" value="Unassembled WGS sequence"/>
</dbReference>
<dbReference type="PANTHER" id="PTHR43792:SF1">
    <property type="entry name" value="N-ACETYLTRANSFERASE DOMAIN-CONTAINING PROTEIN"/>
    <property type="match status" value="1"/>
</dbReference>
<protein>
    <submittedName>
        <fullName evidence="2">GNAT family N-acetyltransferase</fullName>
    </submittedName>
</protein>
<dbReference type="InterPro" id="IPR000182">
    <property type="entry name" value="GNAT_dom"/>
</dbReference>
<reference evidence="2 3" key="1">
    <citation type="journal article" date="2014" name="Int. J. Syst. Evol. Microbiol.">
        <title>Description of Galbitalea soli gen. nov., sp. nov., and Frondihabitans sucicola sp. nov.</title>
        <authorList>
            <person name="Kim S.J."/>
            <person name="Lim J.M."/>
            <person name="Ahn J.H."/>
            <person name="Weon H.Y."/>
            <person name="Hamada M."/>
            <person name="Suzuki K."/>
            <person name="Ahn T.Y."/>
            <person name="Kwon S.W."/>
        </authorList>
    </citation>
    <scope>NUCLEOTIDE SEQUENCE [LARGE SCALE GENOMIC DNA]</scope>
    <source>
        <strain evidence="2 3">NBRC 108727</strain>
    </source>
</reference>
<evidence type="ECO:0000259" key="1">
    <source>
        <dbReference type="PROSITE" id="PS51186"/>
    </source>
</evidence>
<evidence type="ECO:0000313" key="2">
    <source>
        <dbReference type="EMBL" id="NEM92445.1"/>
    </source>
</evidence>
<comment type="caution">
    <text evidence="2">The sequence shown here is derived from an EMBL/GenBank/DDBJ whole genome shotgun (WGS) entry which is preliminary data.</text>
</comment>
<proteinExistence type="predicted"/>
<dbReference type="PANTHER" id="PTHR43792">
    <property type="entry name" value="GNAT FAMILY, PUTATIVE (AFU_ORTHOLOGUE AFUA_3G00765)-RELATED-RELATED"/>
    <property type="match status" value="1"/>
</dbReference>
<gene>
    <name evidence="2" type="ORF">G3T37_13910</name>
</gene>
<dbReference type="InterPro" id="IPR016181">
    <property type="entry name" value="Acyl_CoA_acyltransferase"/>
</dbReference>
<name>A0A7C9PPM5_9MICO</name>
<dbReference type="InterPro" id="IPR051531">
    <property type="entry name" value="N-acetyltransferase"/>
</dbReference>
<keyword evidence="3" id="KW-1185">Reference proteome</keyword>
<dbReference type="RefSeq" id="WP_163474507.1">
    <property type="nucleotide sequence ID" value="NZ_JAAGWZ010000005.1"/>
</dbReference>
<dbReference type="SUPFAM" id="SSF55729">
    <property type="entry name" value="Acyl-CoA N-acyltransferases (Nat)"/>
    <property type="match status" value="1"/>
</dbReference>
<dbReference type="AlphaFoldDB" id="A0A7C9PPM5"/>
<dbReference type="GO" id="GO:0016747">
    <property type="term" value="F:acyltransferase activity, transferring groups other than amino-acyl groups"/>
    <property type="evidence" value="ECO:0007669"/>
    <property type="project" value="InterPro"/>
</dbReference>
<accession>A0A7C9PPM5</accession>
<dbReference type="EMBL" id="JAAGWZ010000005">
    <property type="protein sequence ID" value="NEM92445.1"/>
    <property type="molecule type" value="Genomic_DNA"/>
</dbReference>
<evidence type="ECO:0000313" key="3">
    <source>
        <dbReference type="Proteomes" id="UP000479756"/>
    </source>
</evidence>
<organism evidence="2 3">
    <name type="scientific">Galbitalea soli</name>
    <dbReference type="NCBI Taxonomy" id="1268042"/>
    <lineage>
        <taxon>Bacteria</taxon>
        <taxon>Bacillati</taxon>
        <taxon>Actinomycetota</taxon>
        <taxon>Actinomycetes</taxon>
        <taxon>Micrococcales</taxon>
        <taxon>Microbacteriaceae</taxon>
        <taxon>Galbitalea</taxon>
    </lineage>
</organism>
<keyword evidence="2" id="KW-0808">Transferase</keyword>
<dbReference type="PROSITE" id="PS51186">
    <property type="entry name" value="GNAT"/>
    <property type="match status" value="1"/>
</dbReference>
<feature type="domain" description="N-acetyltransferase" evidence="1">
    <location>
        <begin position="22"/>
        <end position="196"/>
    </location>
</feature>
<sequence>MALPTDLALPYEFAAPLVTERLRLRPQNPGDLEDVHAYQSRDDVCRYLLYEPRTREQLTEKLTAHEASVILAVDGDYVQLAMELPGTPSLGDPQRPRVIGDLYFTIASVENSKAEIGWTLHPDFHGQGYAAEAARAVLDLAFGRMRLHRVVAELDPRNDASIALCRRLGMREEAFFAKDLWFKGAWADTGMYAILDSEWAARA</sequence>
<dbReference type="Gene3D" id="3.40.630.30">
    <property type="match status" value="1"/>
</dbReference>